<dbReference type="GO" id="GO:0017119">
    <property type="term" value="C:Golgi transport complex"/>
    <property type="evidence" value="ECO:0000318"/>
    <property type="project" value="GO_Central"/>
</dbReference>
<evidence type="ECO:0000256" key="8">
    <source>
        <dbReference type="ARBA" id="ARBA00022837"/>
    </source>
</evidence>
<dbReference type="InterPro" id="IPR056858">
    <property type="entry name" value="VSR_TRX"/>
</dbReference>
<dbReference type="EMBL" id="LK032034">
    <property type="protein sequence ID" value="CDY13344.1"/>
    <property type="molecule type" value="Genomic_DNA"/>
</dbReference>
<evidence type="ECO:0000256" key="1">
    <source>
        <dbReference type="ARBA" id="ARBA00004614"/>
    </source>
</evidence>
<dbReference type="SUPFAM" id="SSF52025">
    <property type="entry name" value="PA domain"/>
    <property type="match status" value="1"/>
</dbReference>
<organism evidence="22 23">
    <name type="scientific">Brassica napus</name>
    <name type="common">Rape</name>
    <dbReference type="NCBI Taxonomy" id="3708"/>
    <lineage>
        <taxon>Eukaryota</taxon>
        <taxon>Viridiplantae</taxon>
        <taxon>Streptophyta</taxon>
        <taxon>Embryophyta</taxon>
        <taxon>Tracheophyta</taxon>
        <taxon>Spermatophyta</taxon>
        <taxon>Magnoliopsida</taxon>
        <taxon>eudicotyledons</taxon>
        <taxon>Gunneridae</taxon>
        <taxon>Pentapetalae</taxon>
        <taxon>rosids</taxon>
        <taxon>malvids</taxon>
        <taxon>Brassicales</taxon>
        <taxon>Brassicaceae</taxon>
        <taxon>Brassiceae</taxon>
        <taxon>Brassica</taxon>
    </lineage>
</organism>
<dbReference type="PANTHER" id="PTHR22702">
    <property type="entry name" value="PROTEASE-ASSOCIATED DOMAIN-CONTAINING PROTEIN"/>
    <property type="match status" value="1"/>
</dbReference>
<dbReference type="PaxDb" id="3708-A0A078FK46"/>
<proteinExistence type="inferred from homology"/>
<feature type="chain" id="PRO_5040562058" evidence="19">
    <location>
        <begin position="23"/>
        <end position="625"/>
    </location>
</feature>
<keyword evidence="23" id="KW-1185">Reference proteome</keyword>
<protein>
    <submittedName>
        <fullName evidence="21">(rape) hypothetical protein</fullName>
    </submittedName>
    <submittedName>
        <fullName evidence="22">BnaC06g14130D protein</fullName>
    </submittedName>
</protein>
<evidence type="ECO:0000256" key="12">
    <source>
        <dbReference type="ARBA" id="ARBA00023136"/>
    </source>
</evidence>
<keyword evidence="8" id="KW-0106">Calcium</keyword>
<evidence type="ECO:0000256" key="13">
    <source>
        <dbReference type="ARBA" id="ARBA00023157"/>
    </source>
</evidence>
<dbReference type="GO" id="GO:0006623">
    <property type="term" value="P:protein targeting to vacuole"/>
    <property type="evidence" value="ECO:0000318"/>
    <property type="project" value="GO_Central"/>
</dbReference>
<dbReference type="PANTHER" id="PTHR22702:SF1">
    <property type="entry name" value="PROTEASE-ASSOCIATED DOMAIN-CONTAINING PROTEIN 1"/>
    <property type="match status" value="1"/>
</dbReference>
<dbReference type="Gramene" id="CDY13344">
    <property type="protein sequence ID" value="CDY13344"/>
    <property type="gene ID" value="GSBRNA2T00071350001"/>
</dbReference>
<dbReference type="OMA" id="CIITVIQ"/>
<reference evidence="22 23" key="1">
    <citation type="journal article" date="2014" name="Science">
        <title>Plant genetics. Early allopolyploid evolution in the post-Neolithic Brassica napus oilseed genome.</title>
        <authorList>
            <person name="Chalhoub B."/>
            <person name="Denoeud F."/>
            <person name="Liu S."/>
            <person name="Parkin I.A."/>
            <person name="Tang H."/>
            <person name="Wang X."/>
            <person name="Chiquet J."/>
            <person name="Belcram H."/>
            <person name="Tong C."/>
            <person name="Samans B."/>
            <person name="Correa M."/>
            <person name="Da Silva C."/>
            <person name="Just J."/>
            <person name="Falentin C."/>
            <person name="Koh C.S."/>
            <person name="Le Clainche I."/>
            <person name="Bernard M."/>
            <person name="Bento P."/>
            <person name="Noel B."/>
            <person name="Labadie K."/>
            <person name="Alberti A."/>
            <person name="Charles M."/>
            <person name="Arnaud D."/>
            <person name="Guo H."/>
            <person name="Daviaud C."/>
            <person name="Alamery S."/>
            <person name="Jabbari K."/>
            <person name="Zhao M."/>
            <person name="Edger P.P."/>
            <person name="Chelaifa H."/>
            <person name="Tack D."/>
            <person name="Lassalle G."/>
            <person name="Mestiri I."/>
            <person name="Schnel N."/>
            <person name="Le Paslier M.C."/>
            <person name="Fan G."/>
            <person name="Renault V."/>
            <person name="Bayer P.E."/>
            <person name="Golicz A.A."/>
            <person name="Manoli S."/>
            <person name="Lee T.H."/>
            <person name="Thi V.H."/>
            <person name="Chalabi S."/>
            <person name="Hu Q."/>
            <person name="Fan C."/>
            <person name="Tollenaere R."/>
            <person name="Lu Y."/>
            <person name="Battail C."/>
            <person name="Shen J."/>
            <person name="Sidebottom C.H."/>
            <person name="Wang X."/>
            <person name="Canaguier A."/>
            <person name="Chauveau A."/>
            <person name="Berard A."/>
            <person name="Deniot G."/>
            <person name="Guan M."/>
            <person name="Liu Z."/>
            <person name="Sun F."/>
            <person name="Lim Y.P."/>
            <person name="Lyons E."/>
            <person name="Town C.D."/>
            <person name="Bancroft I."/>
            <person name="Wang X."/>
            <person name="Meng J."/>
            <person name="Ma J."/>
            <person name="Pires J.C."/>
            <person name="King G.J."/>
            <person name="Brunel D."/>
            <person name="Delourme R."/>
            <person name="Renard M."/>
            <person name="Aury J.M."/>
            <person name="Adams K.L."/>
            <person name="Batley J."/>
            <person name="Snowdon R.J."/>
            <person name="Tost J."/>
            <person name="Edwards D."/>
            <person name="Zhou Y."/>
            <person name="Hua W."/>
            <person name="Sharpe A.G."/>
            <person name="Paterson A.H."/>
            <person name="Guan C."/>
            <person name="Wincker P."/>
        </authorList>
    </citation>
    <scope>NUCLEOTIDE SEQUENCE [LARGE SCALE GENOMIC DNA]</scope>
    <source>
        <strain evidence="23">cv. Darmor-bzh</strain>
    </source>
</reference>
<dbReference type="AlphaFoldDB" id="A0A078FK46"/>
<keyword evidence="14" id="KW-0325">Glycoprotein</keyword>
<comment type="subcellular location">
    <subcellularLocation>
        <location evidence="16">Cytoplasmic vesicle</location>
        <location evidence="16">Clathrin-coated vesicle membrane</location>
        <topology evidence="16">Single-pass type I membrane protein</topology>
    </subcellularLocation>
    <subcellularLocation>
        <location evidence="1">Golgi apparatus membrane</location>
        <topology evidence="1">Single-pass type I membrane protein</topology>
    </subcellularLocation>
    <subcellularLocation>
        <location evidence="17">Prevacuolar compartment membrane</location>
        <topology evidence="17">Single-pass type I membrane protein</topology>
    </subcellularLocation>
</comment>
<keyword evidence="3" id="KW-0813">Transport</keyword>
<dbReference type="InterPro" id="IPR001881">
    <property type="entry name" value="EGF-like_Ca-bd_dom"/>
</dbReference>
<evidence type="ECO:0000256" key="6">
    <source>
        <dbReference type="ARBA" id="ARBA00022729"/>
    </source>
</evidence>
<evidence type="ECO:0000313" key="22">
    <source>
        <dbReference type="EMBL" id="CDY13344.1"/>
    </source>
</evidence>
<dbReference type="Proteomes" id="UP000028999">
    <property type="component" value="Unassembled WGS sequence"/>
</dbReference>
<keyword evidence="12 18" id="KW-0472">Membrane</keyword>
<reference evidence="21" key="3">
    <citation type="submission" date="2021-01" db="EMBL/GenBank/DDBJ databases">
        <authorList>
            <consortium name="Genoscope - CEA"/>
            <person name="William W."/>
        </authorList>
    </citation>
    <scope>NUCLEOTIDE SEQUENCE</scope>
</reference>
<dbReference type="GO" id="GO:0005802">
    <property type="term" value="C:trans-Golgi network"/>
    <property type="evidence" value="ECO:0000318"/>
    <property type="project" value="GO_Central"/>
</dbReference>
<dbReference type="FunFam" id="3.50.30.30:FF:000001">
    <property type="entry name" value="Vacuolar-sorting receptor 1"/>
    <property type="match status" value="1"/>
</dbReference>
<dbReference type="FunFam" id="2.10.25.10:FF:000178">
    <property type="entry name" value="vacuolar-sorting receptor 1"/>
    <property type="match status" value="1"/>
</dbReference>
<dbReference type="SMART" id="SM00179">
    <property type="entry name" value="EGF_CA"/>
    <property type="match status" value="1"/>
</dbReference>
<keyword evidence="15" id="KW-0968">Cytoplasmic vesicle</keyword>
<dbReference type="GO" id="GO:0005509">
    <property type="term" value="F:calcium ion binding"/>
    <property type="evidence" value="ECO:0007669"/>
    <property type="project" value="InterPro"/>
</dbReference>
<dbReference type="Proteomes" id="UP001295469">
    <property type="component" value="Chromosome C06"/>
</dbReference>
<keyword evidence="11" id="KW-0333">Golgi apparatus</keyword>
<dbReference type="KEGG" id="bna:106452424"/>
<evidence type="ECO:0000256" key="3">
    <source>
        <dbReference type="ARBA" id="ARBA00022448"/>
    </source>
</evidence>
<evidence type="ECO:0000259" key="20">
    <source>
        <dbReference type="SMART" id="SM00179"/>
    </source>
</evidence>
<dbReference type="Gene3D" id="3.50.30.30">
    <property type="match status" value="1"/>
</dbReference>
<evidence type="ECO:0000256" key="17">
    <source>
        <dbReference type="ARBA" id="ARBA00043947"/>
    </source>
</evidence>
<dbReference type="InterPro" id="IPR003137">
    <property type="entry name" value="PA_domain"/>
</dbReference>
<dbReference type="CDD" id="cd00054">
    <property type="entry name" value="EGF_CA"/>
    <property type="match status" value="1"/>
</dbReference>
<dbReference type="Gene3D" id="2.10.25.10">
    <property type="entry name" value="Laminin"/>
    <property type="match status" value="2"/>
</dbReference>
<accession>A0A078FK46</accession>
<dbReference type="GO" id="GO:0006896">
    <property type="term" value="P:Golgi to vacuole transport"/>
    <property type="evidence" value="ECO:0000318"/>
    <property type="project" value="GO_Central"/>
</dbReference>
<dbReference type="STRING" id="3708.A0A078FK46"/>
<feature type="transmembrane region" description="Helical" evidence="18">
    <location>
        <begin position="569"/>
        <end position="590"/>
    </location>
</feature>
<evidence type="ECO:0000313" key="21">
    <source>
        <dbReference type="EMBL" id="CAF2058302.1"/>
    </source>
</evidence>
<evidence type="ECO:0000256" key="10">
    <source>
        <dbReference type="ARBA" id="ARBA00022989"/>
    </source>
</evidence>
<dbReference type="InterPro" id="IPR046450">
    <property type="entry name" value="PA_dom_sf"/>
</dbReference>
<evidence type="ECO:0000256" key="9">
    <source>
        <dbReference type="ARBA" id="ARBA00022927"/>
    </source>
</evidence>
<evidence type="ECO:0000256" key="2">
    <source>
        <dbReference type="ARBA" id="ARBA00007038"/>
    </source>
</evidence>
<keyword evidence="9" id="KW-0653">Protein transport</keyword>
<evidence type="ECO:0000256" key="5">
    <source>
        <dbReference type="ARBA" id="ARBA00022692"/>
    </source>
</evidence>
<evidence type="ECO:0000256" key="16">
    <source>
        <dbReference type="ARBA" id="ARBA00029430"/>
    </source>
</evidence>
<evidence type="ECO:0000256" key="7">
    <source>
        <dbReference type="ARBA" id="ARBA00022737"/>
    </source>
</evidence>
<name>A0A078FK46_BRANA</name>
<comment type="similarity">
    <text evidence="2">Belongs to the VSR (BP-80) family.</text>
</comment>
<evidence type="ECO:0000256" key="19">
    <source>
        <dbReference type="SAM" id="SignalP"/>
    </source>
</evidence>
<sequence>MSREKLRFFTLSFLLILSPALCRFVVEKNNLKVTSPDSIKGIYECAIGNFGVPQYGGTLVGTVAYPKSNQKACKSYNDFDISFKSKPGGLPTFVLIDRGDCFFTLKAWIAQQAGAAAILVADNKAEPLITMDTPEEDKSDADYLQNITIPSALITKSLGDSIKSALSGGDMVNMKLDWTESVPHPDERVEYELWTNSNDQCGKKCDTQIEFLKNFKGAAQILEKGGHTQFTPHYITWYCPEAFTLSKQCKSQCINHGRYCAPDPEQDFTKGYDGKDVVVQNLRQACVYRVMNETGKPWVWWDYVTDFAIRCPMKDKKYTKECADEIIKSLDIDLKKVDKCIGDPDADVENPVLKAEQESQIGKGARGDVTILPTLVVNNRQYRGKLEKGAVLKAMCSGFEESTEPAICLTEDLNTNECLENNGGCWQDKAANITACRDTFRGRLCECPTVQGVKFSGDGYTHCKASGALHCGINNGGCWRETRGSYTYSACVDDHSNGCKCPLGFKGDGVKSCEDVDECKEKKVCQCPECKCKNTWGSYECSCKNGLLYMREHDTCIGSNKVGTTKLSWSFLWFLIIAVGVAGLSGYAAYKYRIRRYMDAEIRGIMAQYMPLESQPNPRGPHMDI</sequence>
<dbReference type="SMR" id="A0A078FK46"/>
<keyword evidence="13" id="KW-1015">Disulfide bond</keyword>
<dbReference type="Pfam" id="PF25011">
    <property type="entry name" value="VSR_TRX"/>
    <property type="match status" value="1"/>
</dbReference>
<dbReference type="Pfam" id="PF02225">
    <property type="entry name" value="PA"/>
    <property type="match status" value="1"/>
</dbReference>
<evidence type="ECO:0000256" key="4">
    <source>
        <dbReference type="ARBA" id="ARBA00022536"/>
    </source>
</evidence>
<dbReference type="GO" id="GO:0000139">
    <property type="term" value="C:Golgi membrane"/>
    <property type="evidence" value="ECO:0007669"/>
    <property type="project" value="UniProtKB-SubCell"/>
</dbReference>
<keyword evidence="4" id="KW-0245">EGF-like domain</keyword>
<dbReference type="GO" id="GO:0016020">
    <property type="term" value="C:membrane"/>
    <property type="evidence" value="ECO:0000318"/>
    <property type="project" value="GO_Central"/>
</dbReference>
<dbReference type="GO" id="GO:0005768">
    <property type="term" value="C:endosome"/>
    <property type="evidence" value="ECO:0000318"/>
    <property type="project" value="GO_Central"/>
</dbReference>
<reference evidence="22" key="2">
    <citation type="submission" date="2014-06" db="EMBL/GenBank/DDBJ databases">
        <authorList>
            <person name="Genoscope - CEA"/>
        </authorList>
    </citation>
    <scope>NUCLEOTIDE SEQUENCE</scope>
</reference>
<feature type="domain" description="EGF-like calcium-binding" evidence="20">
    <location>
        <begin position="515"/>
        <end position="557"/>
    </location>
</feature>
<dbReference type="OrthoDB" id="10045365at2759"/>
<dbReference type="InterPro" id="IPR018097">
    <property type="entry name" value="EGF_Ca-bd_CS"/>
</dbReference>
<evidence type="ECO:0000256" key="11">
    <source>
        <dbReference type="ARBA" id="ARBA00023034"/>
    </source>
</evidence>
<evidence type="ECO:0000313" key="23">
    <source>
        <dbReference type="Proteomes" id="UP000028999"/>
    </source>
</evidence>
<dbReference type="GO" id="GO:0030665">
    <property type="term" value="C:clathrin-coated vesicle membrane"/>
    <property type="evidence" value="ECO:0007669"/>
    <property type="project" value="UniProtKB-SubCell"/>
</dbReference>
<keyword evidence="7" id="KW-0677">Repeat</keyword>
<evidence type="ECO:0000256" key="14">
    <source>
        <dbReference type="ARBA" id="ARBA00023180"/>
    </source>
</evidence>
<evidence type="ECO:0000256" key="18">
    <source>
        <dbReference type="SAM" id="Phobius"/>
    </source>
</evidence>
<dbReference type="FunFam" id="2.10.25.10:FF:000546">
    <property type="entry name" value="Vacuolar-sorting receptor 1"/>
    <property type="match status" value="1"/>
</dbReference>
<gene>
    <name evidence="22" type="primary">BnaC06g14130D</name>
    <name evidence="21" type="ORF">DARMORV10_C06P20720.1</name>
    <name evidence="22" type="ORF">GSBRNA2T00071350001</name>
</gene>
<dbReference type="EMBL" id="HG994370">
    <property type="protein sequence ID" value="CAF2058302.1"/>
    <property type="molecule type" value="Genomic_DNA"/>
</dbReference>
<feature type="signal peptide" evidence="19">
    <location>
        <begin position="1"/>
        <end position="22"/>
    </location>
</feature>
<keyword evidence="5 18" id="KW-0812">Transmembrane</keyword>
<dbReference type="PROSITE" id="PS01187">
    <property type="entry name" value="EGF_CA"/>
    <property type="match status" value="1"/>
</dbReference>
<keyword evidence="10 18" id="KW-1133">Transmembrane helix</keyword>
<evidence type="ECO:0000256" key="15">
    <source>
        <dbReference type="ARBA" id="ARBA00023329"/>
    </source>
</evidence>
<keyword evidence="6 19" id="KW-0732">Signal</keyword>